<feature type="non-terminal residue" evidence="1">
    <location>
        <position position="1"/>
    </location>
</feature>
<proteinExistence type="predicted"/>
<comment type="caution">
    <text evidence="1">The sequence shown here is derived from an EMBL/GenBank/DDBJ whole genome shotgun (WGS) entry which is preliminary data.</text>
</comment>
<sequence length="44" mass="5409">LLTNYLLFTGPRFYLHVKIDNVRDHQYVGLQKKLQFRQLPHELR</sequence>
<gene>
    <name evidence="1" type="ORF">AFUS01_LOCUS3281</name>
</gene>
<accession>A0A8J2JGK5</accession>
<keyword evidence="2" id="KW-1185">Reference proteome</keyword>
<protein>
    <submittedName>
        <fullName evidence="1">Uncharacterized protein</fullName>
    </submittedName>
</protein>
<dbReference type="Proteomes" id="UP000708208">
    <property type="component" value="Unassembled WGS sequence"/>
</dbReference>
<evidence type="ECO:0000313" key="2">
    <source>
        <dbReference type="Proteomes" id="UP000708208"/>
    </source>
</evidence>
<name>A0A8J2JGK5_9HEXA</name>
<dbReference type="AlphaFoldDB" id="A0A8J2JGK5"/>
<evidence type="ECO:0000313" key="1">
    <source>
        <dbReference type="EMBL" id="CAG7687373.1"/>
    </source>
</evidence>
<dbReference type="EMBL" id="CAJVCH010019697">
    <property type="protein sequence ID" value="CAG7687373.1"/>
    <property type="molecule type" value="Genomic_DNA"/>
</dbReference>
<organism evidence="1 2">
    <name type="scientific">Allacma fusca</name>
    <dbReference type="NCBI Taxonomy" id="39272"/>
    <lineage>
        <taxon>Eukaryota</taxon>
        <taxon>Metazoa</taxon>
        <taxon>Ecdysozoa</taxon>
        <taxon>Arthropoda</taxon>
        <taxon>Hexapoda</taxon>
        <taxon>Collembola</taxon>
        <taxon>Symphypleona</taxon>
        <taxon>Sminthuridae</taxon>
        <taxon>Allacma</taxon>
    </lineage>
</organism>
<reference evidence="1" key="1">
    <citation type="submission" date="2021-06" db="EMBL/GenBank/DDBJ databases">
        <authorList>
            <person name="Hodson N. C."/>
            <person name="Mongue J. A."/>
            <person name="Jaron S. K."/>
        </authorList>
    </citation>
    <scope>NUCLEOTIDE SEQUENCE</scope>
</reference>